<feature type="binding site" evidence="11">
    <location>
        <position position="326"/>
    </location>
    <ligand>
        <name>Mg(2+)</name>
        <dbReference type="ChEBI" id="CHEBI:18420"/>
    </ligand>
</feature>
<evidence type="ECO:0000256" key="9">
    <source>
        <dbReference type="PIRNR" id="PIRNR001558"/>
    </source>
</evidence>
<dbReference type="InterPro" id="IPR005615">
    <property type="entry name" value="Glutathione_synthase"/>
</dbReference>
<feature type="binding site" evidence="10">
    <location>
        <position position="412"/>
    </location>
    <ligand>
        <name>substrate</name>
    </ligand>
</feature>
<comment type="cofactor">
    <cofactor evidence="9 11">
        <name>Mg(2+)</name>
        <dbReference type="ChEBI" id="CHEBI:18420"/>
    </cofactor>
    <text evidence="9 11">Binds 1 Mg(2+) ion per subunit.</text>
</comment>
<dbReference type="PANTHER" id="PTHR11130:SF0">
    <property type="entry name" value="GLUTATHIONE SYNTHETASE"/>
    <property type="match status" value="1"/>
</dbReference>
<feature type="binding site" evidence="12">
    <location>
        <begin position="62"/>
        <end position="65"/>
    </location>
    <ligand>
        <name>substrate</name>
    </ligand>
</feature>
<dbReference type="Gene3D" id="3.40.50.1760">
    <property type="entry name" value="Glutathione synthase, substrate-binding domain superfamily, eukaryotic"/>
    <property type="match status" value="1"/>
</dbReference>
<feature type="binding site" evidence="10">
    <location>
        <position position="241"/>
    </location>
    <ligand>
        <name>ATP</name>
        <dbReference type="ChEBI" id="CHEBI:30616"/>
    </ligand>
</feature>
<comment type="catalytic activity">
    <reaction evidence="9">
        <text>gamma-L-glutamyl-L-cysteine + glycine + ATP = glutathione + ADP + phosphate + H(+)</text>
        <dbReference type="Rhea" id="RHEA:13557"/>
        <dbReference type="ChEBI" id="CHEBI:15378"/>
        <dbReference type="ChEBI" id="CHEBI:30616"/>
        <dbReference type="ChEBI" id="CHEBI:43474"/>
        <dbReference type="ChEBI" id="CHEBI:57305"/>
        <dbReference type="ChEBI" id="CHEBI:57925"/>
        <dbReference type="ChEBI" id="CHEBI:58173"/>
        <dbReference type="ChEBI" id="CHEBI:456216"/>
        <dbReference type="EC" id="6.3.2.3"/>
    </reaction>
</comment>
<dbReference type="AlphaFoldDB" id="A0A9P6CJC6"/>
<comment type="pathway">
    <text evidence="1 9">Sulfur metabolism; glutathione biosynthesis; glutathione from L-cysteine and L-glutamate: step 2/2.</text>
</comment>
<feature type="binding site" evidence="12">
    <location>
        <begin position="423"/>
        <end position="424"/>
    </location>
    <ligand>
        <name>substrate</name>
    </ligand>
</feature>
<dbReference type="InterPro" id="IPR037013">
    <property type="entry name" value="GSH-S_sub-bd_sf"/>
</dbReference>
<dbReference type="InterPro" id="IPR014049">
    <property type="entry name" value="Glutathione_synthase_N_euk"/>
</dbReference>
<keyword evidence="3 9" id="KW-0436">Ligase</keyword>
<dbReference type="InterPro" id="IPR014709">
    <property type="entry name" value="Glutathione_synthase_C_euk"/>
</dbReference>
<dbReference type="GO" id="GO:0004363">
    <property type="term" value="F:glutathione synthase activity"/>
    <property type="evidence" value="ECO:0007669"/>
    <property type="project" value="UniProtKB-UniRule"/>
</dbReference>
<evidence type="ECO:0000313" key="14">
    <source>
        <dbReference type="EMBL" id="KAF9464200.1"/>
    </source>
</evidence>
<gene>
    <name evidence="14" type="ORF">BDZ94DRAFT_1162615</name>
</gene>
<keyword evidence="8 9" id="KW-0460">Magnesium</keyword>
<evidence type="ECO:0000256" key="2">
    <source>
        <dbReference type="ARBA" id="ARBA00010385"/>
    </source>
</evidence>
<dbReference type="InterPro" id="IPR004887">
    <property type="entry name" value="GSH_synth_subst-bd"/>
</dbReference>
<evidence type="ECO:0000256" key="4">
    <source>
        <dbReference type="ARBA" id="ARBA00022684"/>
    </source>
</evidence>
<evidence type="ECO:0000256" key="3">
    <source>
        <dbReference type="ARBA" id="ARBA00022598"/>
    </source>
</evidence>
<sequence>MGTVHGVGKVDDFIGRLWTGWKQLRDEGLVQPLHLGLFRSDYLLHAPEREPISLKQVEFNTISVSFGCLSERTAGLHRYLNDFTNYYNTSSHFKSENFPVNNTISGLVEGLAEAHQTYNVVGLLYHRSQILFVVQPGERNVFDQRPLEYELLKNHSILVIRQTFDELAHTAFIDPITRVLRITVPHDLHSRDYVEISTVYFRAGYMPNEYPTPSHYSTRFLLERSRAIKCPSIALQLAGGKKVQEVLTQPGILERFLCNEQKWGKVVFDQQQVDELRQSFMGMWGLDVEEDSLTPGADIRDLKNETFGTRKARKLAPSLVLKPQREGGGNNIYKASIPPFLDALPPKERQAWIAMELIVSPEGTGNYLIRAGGEDKTAIKVEVVSELGIYGWALFGNSTGEVKEKQVGWLVRTKGKDSDEGGVATGFSVLDSLLLVDE</sequence>
<comment type="similarity">
    <text evidence="2 9">Belongs to the eukaryotic GSH synthase family.</text>
</comment>
<feature type="binding site" evidence="10">
    <location>
        <position position="144"/>
    </location>
    <ligand>
        <name>ATP</name>
        <dbReference type="ChEBI" id="CHEBI:30616"/>
    </ligand>
</feature>
<evidence type="ECO:0000313" key="15">
    <source>
        <dbReference type="Proteomes" id="UP000807353"/>
    </source>
</evidence>
<evidence type="ECO:0000256" key="11">
    <source>
        <dbReference type="PIRSR" id="PIRSR001558-2"/>
    </source>
</evidence>
<dbReference type="EMBL" id="MU150256">
    <property type="protein sequence ID" value="KAF9464200.1"/>
    <property type="molecule type" value="Genomic_DNA"/>
</dbReference>
<dbReference type="InterPro" id="IPR016185">
    <property type="entry name" value="PreATP-grasp_dom_sf"/>
</dbReference>
<dbReference type="Gene3D" id="3.30.1490.80">
    <property type="match status" value="1"/>
</dbReference>
<dbReference type="Gene3D" id="3.30.1490.50">
    <property type="match status" value="1"/>
</dbReference>
<dbReference type="Gene3D" id="1.10.1080.10">
    <property type="entry name" value="Glutathione Synthetase, Chain A, domain 3"/>
    <property type="match status" value="1"/>
</dbReference>
<evidence type="ECO:0000256" key="10">
    <source>
        <dbReference type="PIRSR" id="PIRSR001558-1"/>
    </source>
</evidence>
<proteinExistence type="inferred from homology"/>
<dbReference type="Gene3D" id="3.30.470.20">
    <property type="entry name" value="ATP-grasp fold, B domain"/>
    <property type="match status" value="1"/>
</dbReference>
<feature type="binding site" evidence="10">
    <location>
        <begin position="355"/>
        <end position="358"/>
    </location>
    <ligand>
        <name>ATP</name>
        <dbReference type="ChEBI" id="CHEBI:30616"/>
    </ligand>
</feature>
<feature type="binding site" evidence="10">
    <location>
        <position position="386"/>
    </location>
    <ligand>
        <name>ATP</name>
        <dbReference type="ChEBI" id="CHEBI:30616"/>
    </ligand>
</feature>
<dbReference type="Proteomes" id="UP000807353">
    <property type="component" value="Unassembled WGS sequence"/>
</dbReference>
<name>A0A9P6CJC6_9AGAR</name>
<evidence type="ECO:0000256" key="5">
    <source>
        <dbReference type="ARBA" id="ARBA00022723"/>
    </source>
</evidence>
<reference evidence="14" key="1">
    <citation type="submission" date="2020-11" db="EMBL/GenBank/DDBJ databases">
        <authorList>
            <consortium name="DOE Joint Genome Institute"/>
            <person name="Ahrendt S."/>
            <person name="Riley R."/>
            <person name="Andreopoulos W."/>
            <person name="Labutti K."/>
            <person name="Pangilinan J."/>
            <person name="Ruiz-Duenas F.J."/>
            <person name="Barrasa J.M."/>
            <person name="Sanchez-Garcia M."/>
            <person name="Camarero S."/>
            <person name="Miyauchi S."/>
            <person name="Serrano A."/>
            <person name="Linde D."/>
            <person name="Babiker R."/>
            <person name="Drula E."/>
            <person name="Ayuso-Fernandez I."/>
            <person name="Pacheco R."/>
            <person name="Padilla G."/>
            <person name="Ferreira P."/>
            <person name="Barriuso J."/>
            <person name="Kellner H."/>
            <person name="Castanera R."/>
            <person name="Alfaro M."/>
            <person name="Ramirez L."/>
            <person name="Pisabarro A.G."/>
            <person name="Kuo A."/>
            <person name="Tritt A."/>
            <person name="Lipzen A."/>
            <person name="He G."/>
            <person name="Yan M."/>
            <person name="Ng V."/>
            <person name="Cullen D."/>
            <person name="Martin F."/>
            <person name="Rosso M.-N."/>
            <person name="Henrissat B."/>
            <person name="Hibbett D."/>
            <person name="Martinez A.T."/>
            <person name="Grigoriev I.V."/>
        </authorList>
    </citation>
    <scope>NUCLEOTIDE SEQUENCE</scope>
    <source>
        <strain evidence="14">CBS 247.69</strain>
    </source>
</reference>
<dbReference type="GO" id="GO:0005829">
    <property type="term" value="C:cytosol"/>
    <property type="evidence" value="ECO:0007669"/>
    <property type="project" value="TreeGrafter"/>
</dbReference>
<dbReference type="NCBIfam" id="TIGR01986">
    <property type="entry name" value="glut_syn_euk"/>
    <property type="match status" value="1"/>
</dbReference>
<evidence type="ECO:0000256" key="8">
    <source>
        <dbReference type="ARBA" id="ARBA00022842"/>
    </source>
</evidence>
<dbReference type="GO" id="GO:0005524">
    <property type="term" value="F:ATP binding"/>
    <property type="evidence" value="ECO:0007669"/>
    <property type="project" value="UniProtKB-UniRule"/>
</dbReference>
<feature type="binding site" evidence="12">
    <location>
        <begin position="138"/>
        <end position="140"/>
    </location>
    <ligand>
        <name>substrate</name>
    </ligand>
</feature>
<dbReference type="GO" id="GO:0043295">
    <property type="term" value="F:glutathione binding"/>
    <property type="evidence" value="ECO:0007669"/>
    <property type="project" value="UniProtKB-UniRule"/>
</dbReference>
<dbReference type="Pfam" id="PF03199">
    <property type="entry name" value="GSH_synthase"/>
    <property type="match status" value="1"/>
</dbReference>
<dbReference type="GO" id="GO:0000287">
    <property type="term" value="F:magnesium ion binding"/>
    <property type="evidence" value="ECO:0007669"/>
    <property type="project" value="UniProtKB-UniRule"/>
</dbReference>
<keyword evidence="4 9" id="KW-0317">Glutathione biosynthesis</keyword>
<dbReference type="SUPFAM" id="SSF52440">
    <property type="entry name" value="PreATP-grasp domain"/>
    <property type="match status" value="1"/>
</dbReference>
<dbReference type="SUPFAM" id="SSF56059">
    <property type="entry name" value="Glutathione synthetase ATP-binding domain-like"/>
    <property type="match status" value="1"/>
</dbReference>
<feature type="binding site" evidence="10">
    <location>
        <position position="58"/>
    </location>
    <ligand>
        <name>ATP</name>
        <dbReference type="ChEBI" id="CHEBI:30616"/>
    </ligand>
</feature>
<evidence type="ECO:0000256" key="6">
    <source>
        <dbReference type="ARBA" id="ARBA00022741"/>
    </source>
</evidence>
<keyword evidence="6 9" id="KW-0547">Nucleotide-binding</keyword>
<feature type="domain" description="Glutathione synthase substrate-binding" evidence="13">
    <location>
        <begin position="129"/>
        <end position="238"/>
    </location>
</feature>
<evidence type="ECO:0000256" key="12">
    <source>
        <dbReference type="PIRSR" id="PIRSR001558-3"/>
    </source>
</evidence>
<feature type="binding site" evidence="10">
    <location>
        <position position="39"/>
    </location>
    <ligand>
        <name>substrate</name>
    </ligand>
</feature>
<keyword evidence="5 9" id="KW-0479">Metal-binding</keyword>
<evidence type="ECO:0000256" key="7">
    <source>
        <dbReference type="ARBA" id="ARBA00022840"/>
    </source>
</evidence>
<feature type="binding site" evidence="12">
    <location>
        <begin position="202"/>
        <end position="205"/>
    </location>
    <ligand>
        <name>substrate</name>
    </ligand>
</feature>
<dbReference type="PIRSF" id="PIRSF001558">
    <property type="entry name" value="GSHase"/>
    <property type="match status" value="1"/>
</dbReference>
<keyword evidence="7 9" id="KW-0067">ATP-binding</keyword>
<evidence type="ECO:0000256" key="1">
    <source>
        <dbReference type="ARBA" id="ARBA00004965"/>
    </source>
</evidence>
<keyword evidence="15" id="KW-1185">Reference proteome</keyword>
<accession>A0A9P6CJC6</accession>
<comment type="caution">
    <text evidence="14">The sequence shown here is derived from an EMBL/GenBank/DDBJ whole genome shotgun (WGS) entry which is preliminary data.</text>
</comment>
<evidence type="ECO:0000259" key="13">
    <source>
        <dbReference type="Pfam" id="PF03199"/>
    </source>
</evidence>
<organism evidence="14 15">
    <name type="scientific">Collybia nuda</name>
    <dbReference type="NCBI Taxonomy" id="64659"/>
    <lineage>
        <taxon>Eukaryota</taxon>
        <taxon>Fungi</taxon>
        <taxon>Dikarya</taxon>
        <taxon>Basidiomycota</taxon>
        <taxon>Agaricomycotina</taxon>
        <taxon>Agaricomycetes</taxon>
        <taxon>Agaricomycetidae</taxon>
        <taxon>Agaricales</taxon>
        <taxon>Tricholomatineae</taxon>
        <taxon>Clitocybaceae</taxon>
        <taxon>Collybia</taxon>
    </lineage>
</organism>
<dbReference type="Pfam" id="PF03917">
    <property type="entry name" value="GSH_synth_ATP"/>
    <property type="match status" value="1"/>
</dbReference>
<feature type="binding site" evidence="10">
    <location>
        <position position="414"/>
    </location>
    <ligand>
        <name>ATP</name>
        <dbReference type="ChEBI" id="CHEBI:30616"/>
    </ligand>
</feature>
<feature type="binding site" evidence="11">
    <location>
        <position position="58"/>
    </location>
    <ligand>
        <name>Mg(2+)</name>
        <dbReference type="ChEBI" id="CHEBI:18420"/>
    </ligand>
</feature>
<feature type="binding site" evidence="11">
    <location>
        <position position="60"/>
    </location>
    <ligand>
        <name>Mg(2+)</name>
        <dbReference type="ChEBI" id="CHEBI:18420"/>
    </ligand>
</feature>
<dbReference type="OrthoDB" id="2020073at2759"/>
<dbReference type="EC" id="6.3.2.3" evidence="9"/>
<dbReference type="PANTHER" id="PTHR11130">
    <property type="entry name" value="GLUTATHIONE SYNTHETASE"/>
    <property type="match status" value="1"/>
</dbReference>
<feature type="binding site" evidence="10">
    <location>
        <position position="333"/>
    </location>
    <ligand>
        <name>ATP</name>
        <dbReference type="ChEBI" id="CHEBI:30616"/>
    </ligand>
</feature>
<protein>
    <recommendedName>
        <fullName evidence="9">Glutathione synthetase</fullName>
        <shortName evidence="9">GSH-S</shortName>
        <ecNumber evidence="9">6.3.2.3</ecNumber>
    </recommendedName>
</protein>
<feature type="binding site" evidence="10">
    <location>
        <position position="420"/>
    </location>
    <ligand>
        <name>ATP</name>
        <dbReference type="ChEBI" id="CHEBI:30616"/>
    </ligand>
</feature>
<dbReference type="InterPro" id="IPR014042">
    <property type="entry name" value="Glutathione_synthase_a-hlx"/>
</dbReference>
<feature type="binding site" evidence="10">
    <location>
        <begin position="322"/>
        <end position="331"/>
    </location>
    <ligand>
        <name>ATP</name>
        <dbReference type="ChEBI" id="CHEBI:30616"/>
    </ligand>
</feature>